<comment type="caution">
    <text evidence="1">The sequence shown here is derived from an EMBL/GenBank/DDBJ whole genome shotgun (WGS) entry which is preliminary data.</text>
</comment>
<evidence type="ECO:0000313" key="1">
    <source>
        <dbReference type="EMBL" id="CAH6723652.1"/>
    </source>
</evidence>
<accession>A0ACA9YF24</accession>
<gene>
    <name evidence="1" type="ORF">CLIB1444_18S00342</name>
</gene>
<keyword evidence="2" id="KW-1185">Reference proteome</keyword>
<reference evidence="1" key="1">
    <citation type="submission" date="2022-06" db="EMBL/GenBank/DDBJ databases">
        <authorList>
            <person name="Legras J.-L."/>
            <person name="Devillers H."/>
            <person name="Grondin C."/>
        </authorList>
    </citation>
    <scope>NUCLEOTIDE SEQUENCE</scope>
    <source>
        <strain evidence="1">CLIB 1444</strain>
    </source>
</reference>
<name>A0ACA9YF24_9ASCO</name>
<organism evidence="1 2">
    <name type="scientific">[Candida] jaroonii</name>
    <dbReference type="NCBI Taxonomy" id="467808"/>
    <lineage>
        <taxon>Eukaryota</taxon>
        <taxon>Fungi</taxon>
        <taxon>Dikarya</taxon>
        <taxon>Ascomycota</taxon>
        <taxon>Saccharomycotina</taxon>
        <taxon>Pichiomycetes</taxon>
        <taxon>Debaryomycetaceae</taxon>
        <taxon>Yamadazyma</taxon>
    </lineage>
</organism>
<evidence type="ECO:0000313" key="2">
    <source>
        <dbReference type="Proteomes" id="UP001152531"/>
    </source>
</evidence>
<protein>
    <submittedName>
        <fullName evidence="1">Sorbose reductase Sou1p</fullName>
    </submittedName>
</protein>
<dbReference type="Proteomes" id="UP001152531">
    <property type="component" value="Unassembled WGS sequence"/>
</dbReference>
<sequence length="283" mass="31144">MNTEKIYKSFIKAVDEDDNIPTVAKPLSKNYFERFLLTNKVSVITGGLGGIAKCIAKGYAEAGSHIVLLDYVTDDKGFCEQLSKDHNVKCKFYQLDVTKDENVKEVVEKIVEDFGRIDVFVANAGITWYKGRLIDCDNEDWHKLMDVNLNGVFYCAKYVGKVFEKQGSGSFIITASMSAHIVNVPHYKSAYNASKAAVKHLAKSLAVEWAGFARCNSVSPGYTSTALMDLVPDDERAKFWGMTPSGREVHPDELVGAYIYLASDASSATMGADIIVDGGFTLI</sequence>
<dbReference type="EMBL" id="CALSDN010000018">
    <property type="protein sequence ID" value="CAH6723652.1"/>
    <property type="molecule type" value="Genomic_DNA"/>
</dbReference>
<proteinExistence type="predicted"/>